<reference evidence="4 7" key="1">
    <citation type="submission" date="2021-07" db="EMBL/GenBank/DDBJ databases">
        <authorList>
            <person name="Imarazene B."/>
            <person name="Zahm M."/>
            <person name="Klopp C."/>
            <person name="Cabau C."/>
            <person name="Beille S."/>
            <person name="Jouanno E."/>
            <person name="Castinel A."/>
            <person name="Lluch J."/>
            <person name="Gil L."/>
            <person name="Kuchtly C."/>
            <person name="Lopez Roques C."/>
            <person name="Donnadieu C."/>
            <person name="Parrinello H."/>
            <person name="Journot L."/>
            <person name="Du K."/>
            <person name="Schartl M."/>
            <person name="Retaux S."/>
            <person name="Guiguen Y."/>
        </authorList>
    </citation>
    <scope>NUCLEOTIDE SEQUENCE [LARGE SCALE GENOMIC DNA]</scope>
    <source>
        <strain evidence="4">Pach_M1</strain>
        <tissue evidence="4">Testis</tissue>
    </source>
</reference>
<dbReference type="Proteomes" id="UP000694621">
    <property type="component" value="Unplaced"/>
</dbReference>
<organism evidence="5 6">
    <name type="scientific">Astyanax mexicanus</name>
    <name type="common">Blind cave fish</name>
    <name type="synonym">Astyanax fasciatus mexicanus</name>
    <dbReference type="NCBI Taxonomy" id="7994"/>
    <lineage>
        <taxon>Eukaryota</taxon>
        <taxon>Metazoa</taxon>
        <taxon>Chordata</taxon>
        <taxon>Craniata</taxon>
        <taxon>Vertebrata</taxon>
        <taxon>Euteleostomi</taxon>
        <taxon>Actinopterygii</taxon>
        <taxon>Neopterygii</taxon>
        <taxon>Teleostei</taxon>
        <taxon>Ostariophysi</taxon>
        <taxon>Characiformes</taxon>
        <taxon>Characoidei</taxon>
        <taxon>Acestrorhamphidae</taxon>
        <taxon>Acestrorhamphinae</taxon>
        <taxon>Astyanax</taxon>
    </lineage>
</organism>
<gene>
    <name evidence="4" type="ORF">AMEX_G21266</name>
</gene>
<feature type="compositionally biased region" description="Low complexity" evidence="2">
    <location>
        <begin position="438"/>
        <end position="447"/>
    </location>
</feature>
<dbReference type="GO" id="GO:0007098">
    <property type="term" value="P:centrosome cycle"/>
    <property type="evidence" value="ECO:0007669"/>
    <property type="project" value="TreeGrafter"/>
</dbReference>
<feature type="compositionally biased region" description="Polar residues" evidence="2">
    <location>
        <begin position="29"/>
        <end position="60"/>
    </location>
</feature>
<dbReference type="Proteomes" id="UP000752171">
    <property type="component" value="Unassembled WGS sequence"/>
</dbReference>
<proteinExistence type="predicted"/>
<evidence type="ECO:0000259" key="3">
    <source>
        <dbReference type="Pfam" id="PF18615"/>
    </source>
</evidence>
<dbReference type="PANTHER" id="PTHR46501">
    <property type="entry name" value="MYOMEGALIN"/>
    <property type="match status" value="1"/>
</dbReference>
<keyword evidence="1" id="KW-0175">Coiled coil</keyword>
<evidence type="ECO:0000256" key="1">
    <source>
        <dbReference type="SAM" id="Coils"/>
    </source>
</evidence>
<evidence type="ECO:0000313" key="7">
    <source>
        <dbReference type="Proteomes" id="UP000752171"/>
    </source>
</evidence>
<evidence type="ECO:0000313" key="6">
    <source>
        <dbReference type="Proteomes" id="UP000694621"/>
    </source>
</evidence>
<feature type="region of interest" description="Disordered" evidence="2">
    <location>
        <begin position="27"/>
        <end position="60"/>
    </location>
</feature>
<sequence length="785" mass="87864">MTTINKMEGCRICGCDLQGNQRRWLFQNRKGSQTSTRSLSKESTSTLPSSRSAQSSPWGSTLSLGSSHMLYKSQTLPTPNKGTDILSVLTHILGQSVPRGHGKGEFVCSKCVFVLEKVFKFDTVIARVKVLSRERIQKLTQERENLRRWVRGNYAQRNPTDFRSRGSSSEDDVELREGGSGSAYREMLRDNMAMSAYECWSEKSDSCPYFKRTGKRCNKGKNCEGCDSLRVSDSDYESVCGIPRHLPEQALSPSGLSRDKSRSMPLHWSRVPSISSSPASLAGSCHSLRARSRTGSVQSMDSLDGPDPFDWPEEQPGNLDFILQELKALEGKPLLSPGGSRIPILSKAQGRNGVLTAGSPKGGLVRVLNFGEGGDQEVNEVDGESEDVLTELRDEFLPLRGEVTTGRVHLAVRQLREQLDQAQARIRTLEARLRDSNQSDNSNASQSEPSLSVNLHNSLEDKSVLIHQLGQSLQSREKVIQECVPLIRKLCAELGAGKEGADKFISKVTVSPSSDREDVLEAELSELKERECGLQKELEALRQAGRERDRDLITLNTVLQCNQDVINHLRVELTEKTQSLQDVQKEREVWKERDSALGALLQERDTLISRLQEALASSHKDVQALSDSLIGRGLPGEGAETALASQVQEKEALLAACLRDQEQHTATMRKEVSKLSMALKEAETVIQDQRQSHKQAIAELTEQLRDVRKELREMSKENKQAEQAWKAEQAQRRLEEEKLRESLQKRDKIIEQVLLDAEKRDGMLIELHQNIYSKLEPRDALKHTL</sequence>
<dbReference type="Ensembl" id="ENSAMXT00005014529.1">
    <property type="protein sequence ID" value="ENSAMXP00005013123.1"/>
    <property type="gene ID" value="ENSAMXG00005007032.1"/>
</dbReference>
<evidence type="ECO:0000256" key="2">
    <source>
        <dbReference type="SAM" id="MobiDB-lite"/>
    </source>
</evidence>
<dbReference type="GO" id="GO:0090063">
    <property type="term" value="P:positive regulation of microtubule nucleation"/>
    <property type="evidence" value="ECO:0007669"/>
    <property type="project" value="TreeGrafter"/>
</dbReference>
<dbReference type="OMA" id="RSMPLHW"/>
<feature type="domain" description="Short myomegalin-like EB1 binding protein N-terminal" evidence="3">
    <location>
        <begin position="183"/>
        <end position="302"/>
    </location>
</feature>
<reference evidence="5" key="2">
    <citation type="submission" date="2025-05" db="UniProtKB">
        <authorList>
            <consortium name="Ensembl"/>
        </authorList>
    </citation>
    <scope>IDENTIFICATION</scope>
</reference>
<feature type="coiled-coil region" evidence="1">
    <location>
        <begin position="566"/>
        <end position="593"/>
    </location>
</feature>
<dbReference type="GO" id="GO:1903358">
    <property type="term" value="P:regulation of Golgi organization"/>
    <property type="evidence" value="ECO:0007669"/>
    <property type="project" value="TreeGrafter"/>
</dbReference>
<name>A0A8B9HIF9_ASTMX</name>
<dbReference type="InterPro" id="IPR040947">
    <property type="entry name" value="SMYLE_N"/>
</dbReference>
<dbReference type="KEGG" id="amex:103038844"/>
<accession>A0A8B9HIF9</accession>
<feature type="region of interest" description="Disordered" evidence="2">
    <location>
        <begin position="431"/>
        <end position="451"/>
    </location>
</feature>
<evidence type="ECO:0000313" key="5">
    <source>
        <dbReference type="Ensembl" id="ENSAMXP00005013123.1"/>
    </source>
</evidence>
<dbReference type="GO" id="GO:0060090">
    <property type="term" value="F:molecular adaptor activity"/>
    <property type="evidence" value="ECO:0007669"/>
    <property type="project" value="TreeGrafter"/>
</dbReference>
<protein>
    <submittedName>
        <fullName evidence="5">Si:ch73-95l15.5</fullName>
    </submittedName>
</protein>
<dbReference type="InterPro" id="IPR052593">
    <property type="entry name" value="MT-associated_AKAP9-binding"/>
</dbReference>
<dbReference type="GO" id="GO:0005813">
    <property type="term" value="C:centrosome"/>
    <property type="evidence" value="ECO:0007669"/>
    <property type="project" value="TreeGrafter"/>
</dbReference>
<dbReference type="EMBL" id="JAICCE010000018">
    <property type="protein sequence ID" value="KAG9264922.1"/>
    <property type="molecule type" value="Genomic_DNA"/>
</dbReference>
<feature type="coiled-coil region" evidence="1">
    <location>
        <begin position="679"/>
        <end position="747"/>
    </location>
</feature>
<dbReference type="PANTHER" id="PTHR46501:SF6">
    <property type="entry name" value="SI:CH73-95L15.5"/>
    <property type="match status" value="1"/>
</dbReference>
<dbReference type="Pfam" id="PF18615">
    <property type="entry name" value="SMYLE_N"/>
    <property type="match status" value="1"/>
</dbReference>
<dbReference type="GO" id="GO:0005794">
    <property type="term" value="C:Golgi apparatus"/>
    <property type="evidence" value="ECO:0007669"/>
    <property type="project" value="TreeGrafter"/>
</dbReference>
<dbReference type="AlphaFoldDB" id="A0A8B9HIF9"/>
<evidence type="ECO:0000313" key="4">
    <source>
        <dbReference type="EMBL" id="KAG9264922.1"/>
    </source>
</evidence>
<dbReference type="OrthoDB" id="8662411at2759"/>
<feature type="region of interest" description="Disordered" evidence="2">
    <location>
        <begin position="159"/>
        <end position="181"/>
    </location>
</feature>